<reference evidence="1" key="1">
    <citation type="submission" date="2024-01" db="EMBL/GenBank/DDBJ databases">
        <authorList>
            <person name="Webb A."/>
        </authorList>
    </citation>
    <scope>NUCLEOTIDE SEQUENCE</scope>
    <source>
        <strain evidence="1">Pm1</strain>
    </source>
</reference>
<sequence>MTKCVGLNVCGIHLDIVFTASEVKLTATWFRTVNGKLNGATNLRAKCGFSGDTCLASCTWSSFSSFYDVDARTSHYCDDHIRLGV</sequence>
<proteinExistence type="predicted"/>
<dbReference type="Proteomes" id="UP001162060">
    <property type="component" value="Unassembled WGS sequence"/>
</dbReference>
<accession>A0AAV1TJW2</accession>
<protein>
    <submittedName>
        <fullName evidence="1">Uncharacterized protein</fullName>
    </submittedName>
</protein>
<evidence type="ECO:0000313" key="2">
    <source>
        <dbReference type="Proteomes" id="UP001162060"/>
    </source>
</evidence>
<organism evidence="1 2">
    <name type="scientific">Peronospora matthiolae</name>
    <dbReference type="NCBI Taxonomy" id="2874970"/>
    <lineage>
        <taxon>Eukaryota</taxon>
        <taxon>Sar</taxon>
        <taxon>Stramenopiles</taxon>
        <taxon>Oomycota</taxon>
        <taxon>Peronosporomycetes</taxon>
        <taxon>Peronosporales</taxon>
        <taxon>Peronosporaceae</taxon>
        <taxon>Peronospora</taxon>
    </lineage>
</organism>
<comment type="caution">
    <text evidence="1">The sequence shown here is derived from an EMBL/GenBank/DDBJ whole genome shotgun (WGS) entry which is preliminary data.</text>
</comment>
<dbReference type="AlphaFoldDB" id="A0AAV1TJW2"/>
<gene>
    <name evidence="1" type="ORF">PM001_LOCUS7795</name>
</gene>
<evidence type="ECO:0000313" key="1">
    <source>
        <dbReference type="EMBL" id="CAK7922624.1"/>
    </source>
</evidence>
<dbReference type="EMBL" id="CAKLBY020000066">
    <property type="protein sequence ID" value="CAK7922624.1"/>
    <property type="molecule type" value="Genomic_DNA"/>
</dbReference>
<name>A0AAV1TJW2_9STRA</name>